<dbReference type="Proteomes" id="UP000824533">
    <property type="component" value="Linkage Group LG14"/>
</dbReference>
<gene>
    <name evidence="1" type="ORF">K1T71_008100</name>
</gene>
<reference evidence="1 2" key="1">
    <citation type="journal article" date="2021" name="Front. Genet.">
        <title>Chromosome-Level Genome Assembly Reveals Significant Gene Expansion in the Toll and IMD Signaling Pathways of Dendrolimus kikuchii.</title>
        <authorList>
            <person name="Zhou J."/>
            <person name="Wu P."/>
            <person name="Xiong Z."/>
            <person name="Liu N."/>
            <person name="Zhao N."/>
            <person name="Ji M."/>
            <person name="Qiu Y."/>
            <person name="Yang B."/>
        </authorList>
    </citation>
    <scope>NUCLEOTIDE SEQUENCE [LARGE SCALE GENOMIC DNA]</scope>
    <source>
        <strain evidence="1">Ann1</strain>
    </source>
</reference>
<name>A0ACC1CWG4_9NEOP</name>
<proteinExistence type="predicted"/>
<protein>
    <submittedName>
        <fullName evidence="1">Uncharacterized protein</fullName>
    </submittedName>
</protein>
<accession>A0ACC1CWG4</accession>
<comment type="caution">
    <text evidence="1">The sequence shown here is derived from an EMBL/GenBank/DDBJ whole genome shotgun (WGS) entry which is preliminary data.</text>
</comment>
<sequence>MGCGEFLVKYILFFANLAFALAGLALMGLGIAVQFQLSPITVITDSFNFEVAPITAMVLGAVVFLVSFFGCCGAIRESNCMLVTFSCCGPTGPAAYLNPLLPESCCATSPCTIVNSYSGCNGVIQEFLNTFGLAIGIVAIIIVAIELVAVVFGLCLANHVRNKSRRGRY</sequence>
<dbReference type="EMBL" id="CM034400">
    <property type="protein sequence ID" value="KAJ0175926.1"/>
    <property type="molecule type" value="Genomic_DNA"/>
</dbReference>
<evidence type="ECO:0000313" key="2">
    <source>
        <dbReference type="Proteomes" id="UP000824533"/>
    </source>
</evidence>
<organism evidence="1 2">
    <name type="scientific">Dendrolimus kikuchii</name>
    <dbReference type="NCBI Taxonomy" id="765133"/>
    <lineage>
        <taxon>Eukaryota</taxon>
        <taxon>Metazoa</taxon>
        <taxon>Ecdysozoa</taxon>
        <taxon>Arthropoda</taxon>
        <taxon>Hexapoda</taxon>
        <taxon>Insecta</taxon>
        <taxon>Pterygota</taxon>
        <taxon>Neoptera</taxon>
        <taxon>Endopterygota</taxon>
        <taxon>Lepidoptera</taxon>
        <taxon>Glossata</taxon>
        <taxon>Ditrysia</taxon>
        <taxon>Bombycoidea</taxon>
        <taxon>Lasiocampidae</taxon>
        <taxon>Dendrolimus</taxon>
    </lineage>
</organism>
<keyword evidence="2" id="KW-1185">Reference proteome</keyword>
<evidence type="ECO:0000313" key="1">
    <source>
        <dbReference type="EMBL" id="KAJ0175926.1"/>
    </source>
</evidence>